<evidence type="ECO:0000256" key="2">
    <source>
        <dbReference type="ARBA" id="ARBA00012980"/>
    </source>
</evidence>
<feature type="non-terminal residue" evidence="13">
    <location>
        <position position="163"/>
    </location>
</feature>
<comment type="similarity">
    <text evidence="1">Belongs to the thymidylate kinase family.</text>
</comment>
<keyword evidence="7 13" id="KW-0418">Kinase</keyword>
<evidence type="ECO:0000256" key="8">
    <source>
        <dbReference type="ARBA" id="ARBA00022840"/>
    </source>
</evidence>
<dbReference type="GO" id="GO:0005524">
    <property type="term" value="F:ATP binding"/>
    <property type="evidence" value="ECO:0007669"/>
    <property type="project" value="UniProtKB-KW"/>
</dbReference>
<evidence type="ECO:0000259" key="12">
    <source>
        <dbReference type="Pfam" id="PF02223"/>
    </source>
</evidence>
<accession>A0A9D1NLB8</accession>
<evidence type="ECO:0000256" key="9">
    <source>
        <dbReference type="ARBA" id="ARBA00029962"/>
    </source>
</evidence>
<feature type="domain" description="Thymidylate kinase-like" evidence="12">
    <location>
        <begin position="9"/>
        <end position="153"/>
    </location>
</feature>
<dbReference type="Pfam" id="PF02223">
    <property type="entry name" value="Thymidylate_kin"/>
    <property type="match status" value="1"/>
</dbReference>
<dbReference type="Proteomes" id="UP000886812">
    <property type="component" value="Unassembled WGS sequence"/>
</dbReference>
<evidence type="ECO:0000256" key="7">
    <source>
        <dbReference type="ARBA" id="ARBA00022777"/>
    </source>
</evidence>
<keyword evidence="6" id="KW-0547">Nucleotide-binding</keyword>
<evidence type="ECO:0000256" key="10">
    <source>
        <dbReference type="ARBA" id="ARBA00048743"/>
    </source>
</evidence>
<dbReference type="InterPro" id="IPR027417">
    <property type="entry name" value="P-loop_NTPase"/>
</dbReference>
<dbReference type="AlphaFoldDB" id="A0A9D1NLB8"/>
<dbReference type="CDD" id="cd01672">
    <property type="entry name" value="TMPK"/>
    <property type="match status" value="1"/>
</dbReference>
<comment type="function">
    <text evidence="11">Phosphorylation of dTMP to form dTDP in both de novo and salvage pathways of dTTP synthesis.</text>
</comment>
<dbReference type="GO" id="GO:0006235">
    <property type="term" value="P:dTTP biosynthetic process"/>
    <property type="evidence" value="ECO:0007669"/>
    <property type="project" value="TreeGrafter"/>
</dbReference>
<evidence type="ECO:0000256" key="1">
    <source>
        <dbReference type="ARBA" id="ARBA00009776"/>
    </source>
</evidence>
<protein>
    <recommendedName>
        <fullName evidence="3">Thymidylate kinase</fullName>
        <ecNumber evidence="2">2.7.4.9</ecNumber>
    </recommendedName>
    <alternativeName>
        <fullName evidence="9">dTMP kinase</fullName>
    </alternativeName>
</protein>
<evidence type="ECO:0000256" key="6">
    <source>
        <dbReference type="ARBA" id="ARBA00022741"/>
    </source>
</evidence>
<dbReference type="HAMAP" id="MF_00165">
    <property type="entry name" value="Thymidylate_kinase"/>
    <property type="match status" value="1"/>
</dbReference>
<dbReference type="GO" id="GO:0006227">
    <property type="term" value="P:dUDP biosynthetic process"/>
    <property type="evidence" value="ECO:0007669"/>
    <property type="project" value="TreeGrafter"/>
</dbReference>
<dbReference type="GO" id="GO:0006233">
    <property type="term" value="P:dTDP biosynthetic process"/>
    <property type="evidence" value="ECO:0007669"/>
    <property type="project" value="InterPro"/>
</dbReference>
<comment type="catalytic activity">
    <reaction evidence="10">
        <text>dTMP + ATP = dTDP + ADP</text>
        <dbReference type="Rhea" id="RHEA:13517"/>
        <dbReference type="ChEBI" id="CHEBI:30616"/>
        <dbReference type="ChEBI" id="CHEBI:58369"/>
        <dbReference type="ChEBI" id="CHEBI:63528"/>
        <dbReference type="ChEBI" id="CHEBI:456216"/>
        <dbReference type="EC" id="2.7.4.9"/>
    </reaction>
</comment>
<organism evidence="13 14">
    <name type="scientific">Candidatus Spyradosoma merdigallinarum</name>
    <dbReference type="NCBI Taxonomy" id="2840950"/>
    <lineage>
        <taxon>Bacteria</taxon>
        <taxon>Pseudomonadati</taxon>
        <taxon>Verrucomicrobiota</taxon>
        <taxon>Opitutia</taxon>
        <taxon>Opitutia incertae sedis</taxon>
        <taxon>Candidatus Spyradosoma</taxon>
    </lineage>
</organism>
<dbReference type="PANTHER" id="PTHR10344:SF4">
    <property type="entry name" value="UMP-CMP KINASE 2, MITOCHONDRIAL"/>
    <property type="match status" value="1"/>
</dbReference>
<gene>
    <name evidence="13" type="primary">tmk</name>
    <name evidence="13" type="ORF">IAC75_05310</name>
</gene>
<name>A0A9D1NLB8_9BACT</name>
<proteinExistence type="inferred from homology"/>
<dbReference type="EMBL" id="DVOG01000138">
    <property type="protein sequence ID" value="HIV04548.1"/>
    <property type="molecule type" value="Genomic_DNA"/>
</dbReference>
<keyword evidence="4 13" id="KW-0808">Transferase</keyword>
<dbReference type="InterPro" id="IPR039430">
    <property type="entry name" value="Thymidylate_kin-like_dom"/>
</dbReference>
<sequence length="163" mass="16981">MPRGIFISFEGVEGVGKSTQAARCAAFLEARGNAVLRTREPGGTALGEDVRRMLKFADYGGNMCGEAEALLFSAARAQLVREKLVPALEAGTCVVADRFTDSSVAYQGAGRGLGAAEIAALNRFATGGLAPDLTVLLDAPPELGFERTRSRASEAADGAADRM</sequence>
<dbReference type="PANTHER" id="PTHR10344">
    <property type="entry name" value="THYMIDYLATE KINASE"/>
    <property type="match status" value="1"/>
</dbReference>
<dbReference type="InterPro" id="IPR018094">
    <property type="entry name" value="Thymidylate_kinase"/>
</dbReference>
<dbReference type="GO" id="GO:0004798">
    <property type="term" value="F:dTMP kinase activity"/>
    <property type="evidence" value="ECO:0007669"/>
    <property type="project" value="UniProtKB-EC"/>
</dbReference>
<dbReference type="SUPFAM" id="SSF52540">
    <property type="entry name" value="P-loop containing nucleoside triphosphate hydrolases"/>
    <property type="match status" value="1"/>
</dbReference>
<reference evidence="13" key="2">
    <citation type="journal article" date="2021" name="PeerJ">
        <title>Extensive microbial diversity within the chicken gut microbiome revealed by metagenomics and culture.</title>
        <authorList>
            <person name="Gilroy R."/>
            <person name="Ravi A."/>
            <person name="Getino M."/>
            <person name="Pursley I."/>
            <person name="Horton D.L."/>
            <person name="Alikhan N.F."/>
            <person name="Baker D."/>
            <person name="Gharbi K."/>
            <person name="Hall N."/>
            <person name="Watson M."/>
            <person name="Adriaenssens E.M."/>
            <person name="Foster-Nyarko E."/>
            <person name="Jarju S."/>
            <person name="Secka A."/>
            <person name="Antonio M."/>
            <person name="Oren A."/>
            <person name="Chaudhuri R.R."/>
            <person name="La Ragione R."/>
            <person name="Hildebrand F."/>
            <person name="Pallen M.J."/>
        </authorList>
    </citation>
    <scope>NUCLEOTIDE SEQUENCE</scope>
    <source>
        <strain evidence="13">10669</strain>
    </source>
</reference>
<evidence type="ECO:0000256" key="3">
    <source>
        <dbReference type="ARBA" id="ARBA00017144"/>
    </source>
</evidence>
<dbReference type="GO" id="GO:0005829">
    <property type="term" value="C:cytosol"/>
    <property type="evidence" value="ECO:0007669"/>
    <property type="project" value="TreeGrafter"/>
</dbReference>
<dbReference type="FunFam" id="3.40.50.300:FF:000225">
    <property type="entry name" value="Thymidylate kinase"/>
    <property type="match status" value="1"/>
</dbReference>
<comment type="caution">
    <text evidence="13">The sequence shown here is derived from an EMBL/GenBank/DDBJ whole genome shotgun (WGS) entry which is preliminary data.</text>
</comment>
<keyword evidence="5" id="KW-0545">Nucleotide biosynthesis</keyword>
<evidence type="ECO:0000256" key="11">
    <source>
        <dbReference type="ARBA" id="ARBA00057735"/>
    </source>
</evidence>
<evidence type="ECO:0000256" key="5">
    <source>
        <dbReference type="ARBA" id="ARBA00022727"/>
    </source>
</evidence>
<reference evidence="13" key="1">
    <citation type="submission" date="2020-10" db="EMBL/GenBank/DDBJ databases">
        <authorList>
            <person name="Gilroy R."/>
        </authorList>
    </citation>
    <scope>NUCLEOTIDE SEQUENCE</scope>
    <source>
        <strain evidence="13">10669</strain>
    </source>
</reference>
<dbReference type="NCBIfam" id="TIGR00041">
    <property type="entry name" value="DTMP_kinase"/>
    <property type="match status" value="1"/>
</dbReference>
<evidence type="ECO:0000313" key="13">
    <source>
        <dbReference type="EMBL" id="HIV04548.1"/>
    </source>
</evidence>
<dbReference type="EC" id="2.7.4.9" evidence="2"/>
<dbReference type="Gene3D" id="3.40.50.300">
    <property type="entry name" value="P-loop containing nucleotide triphosphate hydrolases"/>
    <property type="match status" value="1"/>
</dbReference>
<evidence type="ECO:0000313" key="14">
    <source>
        <dbReference type="Proteomes" id="UP000886812"/>
    </source>
</evidence>
<evidence type="ECO:0000256" key="4">
    <source>
        <dbReference type="ARBA" id="ARBA00022679"/>
    </source>
</evidence>
<keyword evidence="8" id="KW-0067">ATP-binding</keyword>